<sequence length="273" mass="29767">MSVRDLDACGVEVRAQEWIQRVAAAPAAVPIVDLYMGETWQQAKMLLADANSLGYLPEMFVASAGLGLRPVTSKGPGYSATFALGSPDSVATDYPGLLDWWHYVRAQAGAVPAEAVASDSMLVVLSDTYARVLSEEIDLWGRHSSDLLLVGGSPVQEPGVPRLPADRALRHQLGGTASSLTMRMARQWLAFCDGGALTSKSARDSWRAWAHSVRRVEVYDRAPMDDAEVVAFIRKVTQDDPTLSATRALRMLRDSGRACEQKRFSRLFAETVV</sequence>
<comment type="caution">
    <text evidence="1">The sequence shown here is derived from an EMBL/GenBank/DDBJ whole genome shotgun (WGS) entry which is preliminary data.</text>
</comment>
<evidence type="ECO:0000313" key="1">
    <source>
        <dbReference type="EMBL" id="GAC86125.1"/>
    </source>
</evidence>
<name>A0ABQ0IRH8_9ACTN</name>
<proteinExistence type="predicted"/>
<dbReference type="RefSeq" id="WP_006902402.1">
    <property type="nucleotide sequence ID" value="NZ_BAOQ01000055.1"/>
</dbReference>
<reference evidence="1 2" key="1">
    <citation type="submission" date="2013-02" db="EMBL/GenBank/DDBJ databases">
        <title>Whole genome shotgun sequence of Gordonia paraffinivorans NBRC 108238.</title>
        <authorList>
            <person name="Isaki-Nakamura S."/>
            <person name="Hosoyama A."/>
            <person name="Tsuchikane K."/>
            <person name="Ando Y."/>
            <person name="Baba S."/>
            <person name="Ohji S."/>
            <person name="Hamada M."/>
            <person name="Tamura T."/>
            <person name="Yamazoe A."/>
            <person name="Yamazaki S."/>
            <person name="Fujita N."/>
        </authorList>
    </citation>
    <scope>NUCLEOTIDE SEQUENCE [LARGE SCALE GENOMIC DNA]</scope>
    <source>
        <strain evidence="1 2">NBRC 108238</strain>
    </source>
</reference>
<accession>A0ABQ0IRH8</accession>
<dbReference type="Proteomes" id="UP000035021">
    <property type="component" value="Unassembled WGS sequence"/>
</dbReference>
<evidence type="ECO:0000313" key="2">
    <source>
        <dbReference type="Proteomes" id="UP000035021"/>
    </source>
</evidence>
<keyword evidence="2" id="KW-1185">Reference proteome</keyword>
<organism evidence="1 2">
    <name type="scientific">Gordonia paraffinivorans NBRC 108238</name>
    <dbReference type="NCBI Taxonomy" id="1223543"/>
    <lineage>
        <taxon>Bacteria</taxon>
        <taxon>Bacillati</taxon>
        <taxon>Actinomycetota</taxon>
        <taxon>Actinomycetes</taxon>
        <taxon>Mycobacteriales</taxon>
        <taxon>Gordoniaceae</taxon>
        <taxon>Gordonia</taxon>
    </lineage>
</organism>
<dbReference type="EMBL" id="BAOQ01000055">
    <property type="protein sequence ID" value="GAC86125.1"/>
    <property type="molecule type" value="Genomic_DNA"/>
</dbReference>
<gene>
    <name evidence="1" type="ORF">GP2_055_00040</name>
</gene>
<protein>
    <submittedName>
        <fullName evidence="1">Uncharacterized protein</fullName>
    </submittedName>
</protein>